<dbReference type="OrthoDB" id="2572716at2"/>
<evidence type="ECO:0000259" key="2">
    <source>
        <dbReference type="PROSITE" id="PS51782"/>
    </source>
</evidence>
<dbReference type="PANTHER" id="PTHR33734">
    <property type="entry name" value="LYSM DOMAIN-CONTAINING GPI-ANCHORED PROTEIN 2"/>
    <property type="match status" value="1"/>
</dbReference>
<dbReference type="Pfam" id="PF01476">
    <property type="entry name" value="LysM"/>
    <property type="match status" value="4"/>
</dbReference>
<evidence type="ECO:0000313" key="4">
    <source>
        <dbReference type="Proteomes" id="UP000324517"/>
    </source>
</evidence>
<feature type="domain" description="LysM" evidence="2">
    <location>
        <begin position="242"/>
        <end position="285"/>
    </location>
</feature>
<dbReference type="PROSITE" id="PS51782">
    <property type="entry name" value="LYSM"/>
    <property type="match status" value="4"/>
</dbReference>
<feature type="transmembrane region" description="Helical" evidence="1">
    <location>
        <begin position="15"/>
        <end position="39"/>
    </location>
</feature>
<evidence type="ECO:0000313" key="3">
    <source>
        <dbReference type="EMBL" id="TYS73463.1"/>
    </source>
</evidence>
<dbReference type="InterPro" id="IPR018392">
    <property type="entry name" value="LysM"/>
</dbReference>
<protein>
    <submittedName>
        <fullName evidence="3">LysM peptidoglycan-binding domain-containing protein</fullName>
    </submittedName>
</protein>
<dbReference type="PANTHER" id="PTHR33734:SF22">
    <property type="entry name" value="MEMBRANE-BOUND LYTIC MUREIN TRANSGLYCOSYLASE D"/>
    <property type="match status" value="1"/>
</dbReference>
<feature type="transmembrane region" description="Helical" evidence="1">
    <location>
        <begin position="69"/>
        <end position="88"/>
    </location>
</feature>
<feature type="domain" description="LysM" evidence="2">
    <location>
        <begin position="98"/>
        <end position="141"/>
    </location>
</feature>
<dbReference type="CDD" id="cd00118">
    <property type="entry name" value="LysM"/>
    <property type="match status" value="4"/>
</dbReference>
<dbReference type="Gene3D" id="3.10.350.10">
    <property type="entry name" value="LysM domain"/>
    <property type="match status" value="4"/>
</dbReference>
<dbReference type="Proteomes" id="UP000324517">
    <property type="component" value="Unassembled WGS sequence"/>
</dbReference>
<dbReference type="AlphaFoldDB" id="A0A5D4TCN2"/>
<proteinExistence type="predicted"/>
<accession>A0A5D4TCN2</accession>
<reference evidence="3 4" key="1">
    <citation type="submission" date="2019-08" db="EMBL/GenBank/DDBJ databases">
        <title>Bacillus genomes from the desert of Cuatro Cienegas, Coahuila.</title>
        <authorList>
            <person name="Olmedo-Alvarez G."/>
        </authorList>
    </citation>
    <scope>NUCLEOTIDE SEQUENCE [LARGE SCALE GENOMIC DNA]</scope>
    <source>
        <strain evidence="3 4">CH98b_3T</strain>
    </source>
</reference>
<sequence length="286" mass="32003">MLGKQELNPCIRKPAMFVIAGFFLFFTHLLKMGLTIFHVQATNFNQLRQSKCNQNFKIGVFNMKKHQKVILALAITLGLSGALGFSSYEPAFASSTDEIITIKKGDTLYSLSKKYDVTIDELKKMNDLTSSKIIAGEKLIIKEATDIMVKKGDTFYSLAKTHGTTVKKLKEWNLLTYNNIYIGQKLLVKAPVIMEVKKGDTLYSLAKKSNNSVEQLKAWNNLTSDTIKIGQQLYLSPSPESFTITVKKGDTLYSLSKKYGTTVAALKELNELSSNTIYSGQKLRLN</sequence>
<feature type="domain" description="LysM" evidence="2">
    <location>
        <begin position="145"/>
        <end position="188"/>
    </location>
</feature>
<feature type="domain" description="LysM" evidence="2">
    <location>
        <begin position="192"/>
        <end position="235"/>
    </location>
</feature>
<organism evidence="3 4">
    <name type="scientific">Sutcliffiella horikoshii</name>
    <dbReference type="NCBI Taxonomy" id="79883"/>
    <lineage>
        <taxon>Bacteria</taxon>
        <taxon>Bacillati</taxon>
        <taxon>Bacillota</taxon>
        <taxon>Bacilli</taxon>
        <taxon>Bacillales</taxon>
        <taxon>Bacillaceae</taxon>
        <taxon>Sutcliffiella</taxon>
    </lineage>
</organism>
<keyword evidence="1" id="KW-0472">Membrane</keyword>
<dbReference type="InterPro" id="IPR036779">
    <property type="entry name" value="LysM_dom_sf"/>
</dbReference>
<name>A0A5D4TCN2_9BACI</name>
<comment type="caution">
    <text evidence="3">The sequence shown here is derived from an EMBL/GenBank/DDBJ whole genome shotgun (WGS) entry which is preliminary data.</text>
</comment>
<dbReference type="EMBL" id="VTET01000002">
    <property type="protein sequence ID" value="TYS73463.1"/>
    <property type="molecule type" value="Genomic_DNA"/>
</dbReference>
<gene>
    <name evidence="3" type="ORF">FZC75_03785</name>
</gene>
<dbReference type="SMART" id="SM00257">
    <property type="entry name" value="LysM"/>
    <property type="match status" value="4"/>
</dbReference>
<dbReference type="SUPFAM" id="SSF54106">
    <property type="entry name" value="LysM domain"/>
    <property type="match status" value="4"/>
</dbReference>
<keyword evidence="1" id="KW-0812">Transmembrane</keyword>
<keyword evidence="1" id="KW-1133">Transmembrane helix</keyword>
<evidence type="ECO:0000256" key="1">
    <source>
        <dbReference type="SAM" id="Phobius"/>
    </source>
</evidence>